<gene>
    <name evidence="2" type="ORF">AT727_21450</name>
</gene>
<name>A0A0W1JJ47_DESHA</name>
<protein>
    <submittedName>
        <fullName evidence="2">Uncharacterized protein</fullName>
    </submittedName>
</protein>
<keyword evidence="1" id="KW-0812">Transmembrane</keyword>
<evidence type="ECO:0000313" key="3">
    <source>
        <dbReference type="Proteomes" id="UP000054623"/>
    </source>
</evidence>
<dbReference type="AlphaFoldDB" id="A0A0W1JJ47"/>
<dbReference type="OrthoDB" id="9954266at2"/>
<accession>A0A0W1JJ47</accession>
<feature type="transmembrane region" description="Helical" evidence="1">
    <location>
        <begin position="42"/>
        <end position="62"/>
    </location>
</feature>
<feature type="transmembrane region" description="Helical" evidence="1">
    <location>
        <begin position="74"/>
        <end position="93"/>
    </location>
</feature>
<keyword evidence="1" id="KW-0472">Membrane</keyword>
<evidence type="ECO:0000313" key="2">
    <source>
        <dbReference type="EMBL" id="KTE91568.1"/>
    </source>
</evidence>
<organism evidence="2 3">
    <name type="scientific">Desulfitobacterium hafniense</name>
    <name type="common">Desulfitobacterium frappieri</name>
    <dbReference type="NCBI Taxonomy" id="49338"/>
    <lineage>
        <taxon>Bacteria</taxon>
        <taxon>Bacillati</taxon>
        <taxon>Bacillota</taxon>
        <taxon>Clostridia</taxon>
        <taxon>Eubacteriales</taxon>
        <taxon>Desulfitobacteriaceae</taxon>
        <taxon>Desulfitobacterium</taxon>
    </lineage>
</organism>
<comment type="caution">
    <text evidence="2">The sequence shown here is derived from an EMBL/GenBank/DDBJ whole genome shotgun (WGS) entry which is preliminary data.</text>
</comment>
<dbReference type="Proteomes" id="UP000054623">
    <property type="component" value="Unassembled WGS sequence"/>
</dbReference>
<sequence length="101" mass="11738">MLIIMKSGLGIDRKWDVDMINNSRARTADHEQLFVSVNQKKLDVFSALIAFYLVWNAYWWVFHLISPQDTIIDILALFGVIILVIPCSVILQLKIRSFMKK</sequence>
<reference evidence="2 3" key="1">
    <citation type="submission" date="2015-12" db="EMBL/GenBank/DDBJ databases">
        <title>Draft Genome Sequence of Desulfitobacterium hafniense Strain DH, a Sulfate-reducing Bacterium Isolated from Paddy Soils.</title>
        <authorList>
            <person name="Bao P."/>
            <person name="Zhang X."/>
            <person name="Li G."/>
        </authorList>
    </citation>
    <scope>NUCLEOTIDE SEQUENCE [LARGE SCALE GENOMIC DNA]</scope>
    <source>
        <strain evidence="2 3">DH</strain>
    </source>
</reference>
<proteinExistence type="predicted"/>
<dbReference type="EMBL" id="LOCK01000022">
    <property type="protein sequence ID" value="KTE91568.1"/>
    <property type="molecule type" value="Genomic_DNA"/>
</dbReference>
<keyword evidence="1" id="KW-1133">Transmembrane helix</keyword>
<evidence type="ECO:0000256" key="1">
    <source>
        <dbReference type="SAM" id="Phobius"/>
    </source>
</evidence>